<proteinExistence type="predicted"/>
<dbReference type="RefSeq" id="WP_095539195.1">
    <property type="nucleotide sequence ID" value="NZ_NSJB01000002.1"/>
</dbReference>
<keyword evidence="2" id="KW-0472">Membrane</keyword>
<name>A0A2A2AIM2_9BURK</name>
<keyword evidence="2" id="KW-0812">Transmembrane</keyword>
<comment type="caution">
    <text evidence="3">The sequence shown here is derived from an EMBL/GenBank/DDBJ whole genome shotgun (WGS) entry which is preliminary data.</text>
</comment>
<protein>
    <submittedName>
        <fullName evidence="3">Uncharacterized protein</fullName>
    </submittedName>
</protein>
<organism evidence="3 4">
    <name type="scientific">Vandammella animalimorsus</name>
    <dbReference type="NCBI Taxonomy" id="2029117"/>
    <lineage>
        <taxon>Bacteria</taxon>
        <taxon>Pseudomonadati</taxon>
        <taxon>Pseudomonadota</taxon>
        <taxon>Betaproteobacteria</taxon>
        <taxon>Burkholderiales</taxon>
        <taxon>Comamonadaceae</taxon>
        <taxon>Vandammella</taxon>
    </lineage>
</organism>
<evidence type="ECO:0000256" key="2">
    <source>
        <dbReference type="SAM" id="Phobius"/>
    </source>
</evidence>
<sequence>MYVGRSNASAPTNFFTYDMVGGAAWGNGTAIGTVDAGSAYSHRDLNALAYNPRDNYLYAPKRVLEIDPDNNQLRAGLYRLGKNAAGQVEPVVMSPSATGTDVLKHSLRIAGLPTSGNVFGAAASFDRLGNYFMVNGITSDVYLIPNLHEAQPDGPAVQAQKLDRLEETEAAWLADGFEAVAPAHRMITDFAVSPKESTNAQPVLYGMGDKAGGKWYLHRYRVDLAAKKVYVSRKEITGMDEATNYMASTAFRRDGKLFLYSQNGKVYEVDADPGSATKWTVIGAVMNATAANASDGASCMTSITAKNDGDGSTPFMNVPNGAEQESPTSVLANDTAYLQPIALSGPEQNATVTPNSWQPAGGGAGPSAGSITLDPATGKVTVAQGTTPGTYTYEYQICVAPAVTPAGSACDKAQAVIKVTEEPIVAEDDAFGAVGPSAAPLAPSVVANDKVAGVQAVVTGTSPNAQLQAGSWTKISGPAGALIFDYGTGQVTVPVGTPHGDYKYSYQLCTKTGVLPEKCDPAEVTLKVVVVDAVDNDFGEVSAATTATPLAPSIYGNDTVNGAAADASNAAFKAGSWTLVFAPAGGSLTLNDATGVVTVPANAPAGDYTYSYEICAQPGNKPCDTAQVKLKVKSPAPAVPVVKAEDNTFGEVVAGSSTASVFANDTVDGAAAVFTGSGKNAELKAGSWKAGAGNPAGGKLTLNADGTVSVPADAPAGDYTYTYEICAHPAGTPCDAATVTLKVKPAPILAVDNHLGSIAAGSNTVSIFANDLINGVPMQAGVNAKLKPASWKKLSGPAGGDLSLKEDGTVVVPPGTPAGAYEYSYEICVFPGNAPCAVAKVTLTVTAAGLIGAGVTPVPVGAPWALLLAALGIVGLGRRFAGRKSA</sequence>
<reference evidence="3 4" key="1">
    <citation type="submission" date="2017-08" db="EMBL/GenBank/DDBJ databases">
        <title>WGS of Clinical strains of the CDC Group NO-1 linked to zoonotic infections in humans.</title>
        <authorList>
            <person name="Bernier A.-M."/>
            <person name="Bernard K."/>
        </authorList>
    </citation>
    <scope>NUCLEOTIDE SEQUENCE [LARGE SCALE GENOMIC DNA]</scope>
    <source>
        <strain evidence="3 4">NML00-0135</strain>
    </source>
</reference>
<feature type="compositionally biased region" description="Polar residues" evidence="1">
    <location>
        <begin position="347"/>
        <end position="358"/>
    </location>
</feature>
<dbReference type="AlphaFoldDB" id="A0A2A2AIM2"/>
<keyword evidence="2" id="KW-1133">Transmembrane helix</keyword>
<evidence type="ECO:0000313" key="4">
    <source>
        <dbReference type="Proteomes" id="UP000218054"/>
    </source>
</evidence>
<feature type="region of interest" description="Disordered" evidence="1">
    <location>
        <begin position="347"/>
        <end position="366"/>
    </location>
</feature>
<gene>
    <name evidence="3" type="ORF">CK625_04945</name>
</gene>
<keyword evidence="4" id="KW-1185">Reference proteome</keyword>
<dbReference type="EMBL" id="NSJB01000002">
    <property type="protein sequence ID" value="PAT37627.1"/>
    <property type="molecule type" value="Genomic_DNA"/>
</dbReference>
<accession>A0A2A2AIM2</accession>
<evidence type="ECO:0000313" key="3">
    <source>
        <dbReference type="EMBL" id="PAT37627.1"/>
    </source>
</evidence>
<feature type="transmembrane region" description="Helical" evidence="2">
    <location>
        <begin position="861"/>
        <end position="881"/>
    </location>
</feature>
<evidence type="ECO:0000256" key="1">
    <source>
        <dbReference type="SAM" id="MobiDB-lite"/>
    </source>
</evidence>
<dbReference type="Proteomes" id="UP000218054">
    <property type="component" value="Unassembled WGS sequence"/>
</dbReference>